<comment type="similarity">
    <text evidence="2 11">Belongs to the peptidase A1 family.</text>
</comment>
<sequence length="378" mass="41032">MKWAVVLCAMVALSECLNKVPLIKGKTVRESLEEQGLWEEYRHKFPYNPMVKFDHSFAVGDQPMTNDADLAYFGVISIGTPPQSFKVIFDTGSSNLWVPSAYCSSAACNNHQKFQPSSSSTFKNAGRSLSIRYGTGSMTGFLGYDVVEVGGIIDANQIFGMSQTEADFMAYMKADGIMGLAFPSISASGATPVFDNIMKQGLVSQDVFSFYLSSKTKRGSMLTFGGIDPSYYTGSITWIPLSSETYWQITMDSVTINGNTVACNGGCQAIVDTGTSLIIGPSNDINNINQGVGAHTANGATTVNCNNIANMPRVTFNIHGHAFTLSASEYIRKTKRYGCLTGFTNGGSNLWILGDVFIRQYYSIFDRSRNMVGLAQAV</sequence>
<feature type="disulfide bond" evidence="10">
    <location>
        <begin position="263"/>
        <end position="267"/>
    </location>
</feature>
<dbReference type="FunFam" id="2.40.70.10:FF:000004">
    <property type="entry name" value="Pepsin A"/>
    <property type="match status" value="1"/>
</dbReference>
<comment type="function">
    <text evidence="1">Shows particularly broad specificity; although bonds involving phenylalanine and leucine are preferred, many others are also cleaved to some extent.</text>
</comment>
<keyword evidence="7 11" id="KW-0378">Hydrolase</keyword>
<dbReference type="Gene3D" id="6.10.140.60">
    <property type="match status" value="1"/>
</dbReference>
<reference evidence="14" key="1">
    <citation type="journal article" date="2023" name="Science">
        <title>Genome structures resolve the early diversification of teleost fishes.</title>
        <authorList>
            <person name="Parey E."/>
            <person name="Louis A."/>
            <person name="Montfort J."/>
            <person name="Bouchez O."/>
            <person name="Roques C."/>
            <person name="Iampietro C."/>
            <person name="Lluch J."/>
            <person name="Castinel A."/>
            <person name="Donnadieu C."/>
            <person name="Desvignes T."/>
            <person name="Floi Bucao C."/>
            <person name="Jouanno E."/>
            <person name="Wen M."/>
            <person name="Mejri S."/>
            <person name="Dirks R."/>
            <person name="Jansen H."/>
            <person name="Henkel C."/>
            <person name="Chen W.J."/>
            <person name="Zahm M."/>
            <person name="Cabau C."/>
            <person name="Klopp C."/>
            <person name="Thompson A.W."/>
            <person name="Robinson-Rechavi M."/>
            <person name="Braasch I."/>
            <person name="Lecointre G."/>
            <person name="Bobe J."/>
            <person name="Postlethwait J.H."/>
            <person name="Berthelot C."/>
            <person name="Roest Crollius H."/>
            <person name="Guiguen Y."/>
        </authorList>
    </citation>
    <scope>NUCLEOTIDE SEQUENCE</scope>
    <source>
        <strain evidence="14">NC1722</strain>
    </source>
</reference>
<feature type="domain" description="Peptidase A1" evidence="13">
    <location>
        <begin position="72"/>
        <end position="375"/>
    </location>
</feature>
<dbReference type="PANTHER" id="PTHR47966">
    <property type="entry name" value="BETA-SITE APP-CLEAVING ENZYME, ISOFORM A-RELATED"/>
    <property type="match status" value="1"/>
</dbReference>
<keyword evidence="15" id="KW-1185">Reference proteome</keyword>
<keyword evidence="5 11" id="KW-0064">Aspartyl protease</keyword>
<evidence type="ECO:0000256" key="8">
    <source>
        <dbReference type="ARBA" id="ARBA00023157"/>
    </source>
</evidence>
<evidence type="ECO:0000313" key="15">
    <source>
        <dbReference type="Proteomes" id="UP001221898"/>
    </source>
</evidence>
<evidence type="ECO:0000256" key="5">
    <source>
        <dbReference type="ARBA" id="ARBA00022750"/>
    </source>
</evidence>
<evidence type="ECO:0000256" key="1">
    <source>
        <dbReference type="ARBA" id="ARBA00002318"/>
    </source>
</evidence>
<evidence type="ECO:0000256" key="7">
    <source>
        <dbReference type="ARBA" id="ARBA00022801"/>
    </source>
</evidence>
<evidence type="ECO:0000256" key="3">
    <source>
        <dbReference type="ARBA" id="ARBA00011924"/>
    </source>
</evidence>
<evidence type="ECO:0000256" key="6">
    <source>
        <dbReference type="ARBA" id="ARBA00022757"/>
    </source>
</evidence>
<dbReference type="InterPro" id="IPR021109">
    <property type="entry name" value="Peptidase_aspartic_dom_sf"/>
</dbReference>
<feature type="active site" evidence="9">
    <location>
        <position position="90"/>
    </location>
</feature>
<name>A0AAD7WK34_9TELE</name>
<dbReference type="InterPro" id="IPR001461">
    <property type="entry name" value="Aspartic_peptidase_A1"/>
</dbReference>
<dbReference type="SUPFAM" id="SSF50630">
    <property type="entry name" value="Acid proteases"/>
    <property type="match status" value="1"/>
</dbReference>
<comment type="caution">
    <text evidence="14">The sequence shown here is derived from an EMBL/GenBank/DDBJ whole genome shotgun (WGS) entry which is preliminary data.</text>
</comment>
<dbReference type="EC" id="3.4.23.1" evidence="3"/>
<evidence type="ECO:0000256" key="11">
    <source>
        <dbReference type="RuleBase" id="RU000454"/>
    </source>
</evidence>
<dbReference type="AlphaFoldDB" id="A0AAD7WK34"/>
<accession>A0AAD7WK34</accession>
<evidence type="ECO:0000256" key="12">
    <source>
        <dbReference type="SAM" id="SignalP"/>
    </source>
</evidence>
<feature type="chain" id="PRO_5041924181" description="pepsin A" evidence="12">
    <location>
        <begin position="17"/>
        <end position="378"/>
    </location>
</feature>
<dbReference type="EMBL" id="JAINUG010000081">
    <property type="protein sequence ID" value="KAJ8399763.1"/>
    <property type="molecule type" value="Genomic_DNA"/>
</dbReference>
<keyword evidence="6" id="KW-0222">Digestion</keyword>
<keyword evidence="4 11" id="KW-0645">Protease</keyword>
<evidence type="ECO:0000259" key="13">
    <source>
        <dbReference type="PROSITE" id="PS51767"/>
    </source>
</evidence>
<dbReference type="Gene3D" id="2.40.70.10">
    <property type="entry name" value="Acid Proteases"/>
    <property type="match status" value="2"/>
</dbReference>
<dbReference type="InterPro" id="IPR033121">
    <property type="entry name" value="PEPTIDASE_A1"/>
</dbReference>
<feature type="disulfide bond" evidence="10">
    <location>
        <begin position="305"/>
        <end position="339"/>
    </location>
</feature>
<evidence type="ECO:0000256" key="9">
    <source>
        <dbReference type="PIRSR" id="PIRSR601461-1"/>
    </source>
</evidence>
<dbReference type="Pfam" id="PF07966">
    <property type="entry name" value="A1_Propeptide"/>
    <property type="match status" value="1"/>
</dbReference>
<dbReference type="GO" id="GO:0004190">
    <property type="term" value="F:aspartic-type endopeptidase activity"/>
    <property type="evidence" value="ECO:0007669"/>
    <property type="project" value="UniProtKB-KW"/>
</dbReference>
<dbReference type="Pfam" id="PF00026">
    <property type="entry name" value="Asp"/>
    <property type="match status" value="1"/>
</dbReference>
<proteinExistence type="inferred from homology"/>
<organism evidence="14 15">
    <name type="scientific">Aldrovandia affinis</name>
    <dbReference type="NCBI Taxonomy" id="143900"/>
    <lineage>
        <taxon>Eukaryota</taxon>
        <taxon>Metazoa</taxon>
        <taxon>Chordata</taxon>
        <taxon>Craniata</taxon>
        <taxon>Vertebrata</taxon>
        <taxon>Euteleostomi</taxon>
        <taxon>Actinopterygii</taxon>
        <taxon>Neopterygii</taxon>
        <taxon>Teleostei</taxon>
        <taxon>Notacanthiformes</taxon>
        <taxon>Halosauridae</taxon>
        <taxon>Aldrovandia</taxon>
    </lineage>
</organism>
<feature type="disulfide bond" evidence="10">
    <location>
        <begin position="103"/>
        <end position="108"/>
    </location>
</feature>
<dbReference type="PROSITE" id="PS51767">
    <property type="entry name" value="PEPTIDASE_A1"/>
    <property type="match status" value="1"/>
</dbReference>
<keyword evidence="12" id="KW-0732">Signal</keyword>
<evidence type="ECO:0000256" key="2">
    <source>
        <dbReference type="ARBA" id="ARBA00007447"/>
    </source>
</evidence>
<dbReference type="InterPro" id="IPR001969">
    <property type="entry name" value="Aspartic_peptidase_AS"/>
</dbReference>
<feature type="signal peptide" evidence="12">
    <location>
        <begin position="1"/>
        <end position="16"/>
    </location>
</feature>
<dbReference type="FunFam" id="2.40.70.10:FF:000006">
    <property type="entry name" value="Cathepsin E"/>
    <property type="match status" value="1"/>
</dbReference>
<keyword evidence="8 10" id="KW-1015">Disulfide bond</keyword>
<dbReference type="Proteomes" id="UP001221898">
    <property type="component" value="Unassembled WGS sequence"/>
</dbReference>
<dbReference type="GO" id="GO:0007586">
    <property type="term" value="P:digestion"/>
    <property type="evidence" value="ECO:0007669"/>
    <property type="project" value="UniProtKB-KW"/>
</dbReference>
<gene>
    <name evidence="14" type="ORF">AAFF_G00408680</name>
</gene>
<dbReference type="GO" id="GO:0006508">
    <property type="term" value="P:proteolysis"/>
    <property type="evidence" value="ECO:0007669"/>
    <property type="project" value="UniProtKB-KW"/>
</dbReference>
<feature type="active site" evidence="9">
    <location>
        <position position="272"/>
    </location>
</feature>
<dbReference type="PROSITE" id="PS00141">
    <property type="entry name" value="ASP_PROTEASE"/>
    <property type="match status" value="2"/>
</dbReference>
<evidence type="ECO:0000256" key="10">
    <source>
        <dbReference type="PIRSR" id="PIRSR601461-2"/>
    </source>
</evidence>
<dbReference type="InterPro" id="IPR012848">
    <property type="entry name" value="Aspartic_peptidase_N"/>
</dbReference>
<protein>
    <recommendedName>
        <fullName evidence="3">pepsin A</fullName>
        <ecNumber evidence="3">3.4.23.1</ecNumber>
    </recommendedName>
</protein>
<evidence type="ECO:0000313" key="14">
    <source>
        <dbReference type="EMBL" id="KAJ8399763.1"/>
    </source>
</evidence>
<dbReference type="PRINTS" id="PR00792">
    <property type="entry name" value="PEPSIN"/>
</dbReference>
<dbReference type="PANTHER" id="PTHR47966:SF22">
    <property type="entry name" value="PEPSIN A-3-RELATED"/>
    <property type="match status" value="1"/>
</dbReference>
<evidence type="ECO:0000256" key="4">
    <source>
        <dbReference type="ARBA" id="ARBA00022670"/>
    </source>
</evidence>